<evidence type="ECO:0000256" key="2">
    <source>
        <dbReference type="ARBA" id="ARBA00023125"/>
    </source>
</evidence>
<evidence type="ECO:0000256" key="3">
    <source>
        <dbReference type="ARBA" id="ARBA00023163"/>
    </source>
</evidence>
<evidence type="ECO:0000313" key="5">
    <source>
        <dbReference type="EMBL" id="RKI91490.1"/>
    </source>
</evidence>
<name>A0A3A9AIT1_9FIRM</name>
<keyword evidence="6" id="KW-1185">Reference proteome</keyword>
<dbReference type="InterPro" id="IPR018060">
    <property type="entry name" value="HTH_AraC"/>
</dbReference>
<protein>
    <submittedName>
        <fullName evidence="5">AraC family transcriptional regulator</fullName>
    </submittedName>
</protein>
<feature type="domain" description="HTH araC/xylS-type" evidence="4">
    <location>
        <begin position="177"/>
        <end position="275"/>
    </location>
</feature>
<dbReference type="GO" id="GO:0043565">
    <property type="term" value="F:sequence-specific DNA binding"/>
    <property type="evidence" value="ECO:0007669"/>
    <property type="project" value="InterPro"/>
</dbReference>
<dbReference type="OrthoDB" id="184994at2"/>
<dbReference type="InterPro" id="IPR009057">
    <property type="entry name" value="Homeodomain-like_sf"/>
</dbReference>
<organism evidence="5 6">
    <name type="scientific">Parablautia intestinalis</name>
    <dbReference type="NCBI Taxonomy" id="2320100"/>
    <lineage>
        <taxon>Bacteria</taxon>
        <taxon>Bacillati</taxon>
        <taxon>Bacillota</taxon>
        <taxon>Clostridia</taxon>
        <taxon>Lachnospirales</taxon>
        <taxon>Lachnospiraceae</taxon>
        <taxon>Parablautia</taxon>
    </lineage>
</organism>
<reference evidence="5 6" key="1">
    <citation type="submission" date="2018-09" db="EMBL/GenBank/DDBJ databases">
        <title>Murine metabolic-syndrome-specific gut microbial biobank.</title>
        <authorList>
            <person name="Liu C."/>
        </authorList>
    </citation>
    <scope>NUCLEOTIDE SEQUENCE [LARGE SCALE GENOMIC DNA]</scope>
    <source>
        <strain evidence="5 6">0.1xD8-82</strain>
    </source>
</reference>
<dbReference type="Proteomes" id="UP000280696">
    <property type="component" value="Unassembled WGS sequence"/>
</dbReference>
<dbReference type="AlphaFoldDB" id="A0A3A9AIT1"/>
<evidence type="ECO:0000313" key="6">
    <source>
        <dbReference type="Proteomes" id="UP000280696"/>
    </source>
</evidence>
<dbReference type="Gene3D" id="1.10.10.60">
    <property type="entry name" value="Homeodomain-like"/>
    <property type="match status" value="2"/>
</dbReference>
<dbReference type="PANTHER" id="PTHR43280:SF34">
    <property type="entry name" value="ARAC-FAMILY TRANSCRIPTIONAL REGULATOR"/>
    <property type="match status" value="1"/>
</dbReference>
<evidence type="ECO:0000256" key="1">
    <source>
        <dbReference type="ARBA" id="ARBA00023015"/>
    </source>
</evidence>
<sequence>MYDLCLCNTYTVCNTYWLCMKVCRLWKGHGYSYRKTMKRKITEQISHMEFINREQNFRHSDYEEEMRMYRHVRDGDLRSVEEARLTFCAQKQGHLSDDPLTNMKYLFVASMTLVMRFAVSGGMNSETAYTTSDYYIQQMDKYKTVEDISRLHEEAIEYFTRYMRAVKKEKVYSKTVMRCMDYIHRHLNSSIRVTDIAGQIKRNPDYLSSLFKKETGISITDYIMESKLRAAESMLLDTECSCAAVSAAFAFSSQSYFTKLFRQYTGQTPKKYRERYVHSRL</sequence>
<dbReference type="EMBL" id="RAYQ01000009">
    <property type="protein sequence ID" value="RKI91490.1"/>
    <property type="molecule type" value="Genomic_DNA"/>
</dbReference>
<dbReference type="Pfam" id="PF12833">
    <property type="entry name" value="HTH_18"/>
    <property type="match status" value="1"/>
</dbReference>
<dbReference type="SUPFAM" id="SSF46689">
    <property type="entry name" value="Homeodomain-like"/>
    <property type="match status" value="2"/>
</dbReference>
<dbReference type="PROSITE" id="PS01124">
    <property type="entry name" value="HTH_ARAC_FAMILY_2"/>
    <property type="match status" value="1"/>
</dbReference>
<evidence type="ECO:0000259" key="4">
    <source>
        <dbReference type="PROSITE" id="PS01124"/>
    </source>
</evidence>
<dbReference type="GO" id="GO:0003700">
    <property type="term" value="F:DNA-binding transcription factor activity"/>
    <property type="evidence" value="ECO:0007669"/>
    <property type="project" value="InterPro"/>
</dbReference>
<dbReference type="SMART" id="SM00342">
    <property type="entry name" value="HTH_ARAC"/>
    <property type="match status" value="1"/>
</dbReference>
<keyword evidence="2" id="KW-0238">DNA-binding</keyword>
<keyword evidence="3" id="KW-0804">Transcription</keyword>
<keyword evidence="1" id="KW-0805">Transcription regulation</keyword>
<accession>A0A3A9AIT1</accession>
<dbReference type="PANTHER" id="PTHR43280">
    <property type="entry name" value="ARAC-FAMILY TRANSCRIPTIONAL REGULATOR"/>
    <property type="match status" value="1"/>
</dbReference>
<proteinExistence type="predicted"/>
<gene>
    <name evidence="5" type="ORF">D7V94_09405</name>
</gene>
<comment type="caution">
    <text evidence="5">The sequence shown here is derived from an EMBL/GenBank/DDBJ whole genome shotgun (WGS) entry which is preliminary data.</text>
</comment>